<keyword evidence="4" id="KW-0547">Nucleotide-binding</keyword>
<dbReference type="SUPFAM" id="SSF52540">
    <property type="entry name" value="P-loop containing nucleoside triphosphate hydrolases"/>
    <property type="match status" value="1"/>
</dbReference>
<dbReference type="OMA" id="RRNHSFW"/>
<evidence type="ECO:0000256" key="5">
    <source>
        <dbReference type="ARBA" id="ARBA00022801"/>
    </source>
</evidence>
<dbReference type="SMART" id="SM00174">
    <property type="entry name" value="RHO"/>
    <property type="match status" value="1"/>
</dbReference>
<dbReference type="AlphaFoldDB" id="A0A0L0DFC5"/>
<keyword evidence="5" id="KW-0378">Hydrolase</keyword>
<dbReference type="eggNOG" id="KOG0395">
    <property type="taxonomic scope" value="Eukaryota"/>
</dbReference>
<keyword evidence="7" id="KW-0472">Membrane</keyword>
<keyword evidence="3" id="KW-1003">Cell membrane</keyword>
<dbReference type="SMART" id="SM00175">
    <property type="entry name" value="RAB"/>
    <property type="match status" value="1"/>
</dbReference>
<dbReference type="Pfam" id="PF00071">
    <property type="entry name" value="Ras"/>
    <property type="match status" value="1"/>
</dbReference>
<evidence type="ECO:0000313" key="9">
    <source>
        <dbReference type="Proteomes" id="UP000054408"/>
    </source>
</evidence>
<dbReference type="RefSeq" id="XP_013757180.1">
    <property type="nucleotide sequence ID" value="XM_013901726.1"/>
</dbReference>
<evidence type="ECO:0000256" key="2">
    <source>
        <dbReference type="ARBA" id="ARBA00011984"/>
    </source>
</evidence>
<dbReference type="GO" id="GO:0007165">
    <property type="term" value="P:signal transduction"/>
    <property type="evidence" value="ECO:0007669"/>
    <property type="project" value="InterPro"/>
</dbReference>
<dbReference type="OrthoDB" id="5976022at2759"/>
<comment type="subcellular location">
    <subcellularLocation>
        <location evidence="1">Cell membrane</location>
    </subcellularLocation>
</comment>
<gene>
    <name evidence="8" type="ORF">AMSG_05770</name>
</gene>
<dbReference type="Proteomes" id="UP000054408">
    <property type="component" value="Unassembled WGS sequence"/>
</dbReference>
<reference evidence="8 9" key="1">
    <citation type="submission" date="2010-05" db="EMBL/GenBank/DDBJ databases">
        <title>The Genome Sequence of Thecamonas trahens ATCC 50062.</title>
        <authorList>
            <consortium name="The Broad Institute Genome Sequencing Platform"/>
            <person name="Russ C."/>
            <person name="Cuomo C."/>
            <person name="Shea T."/>
            <person name="Young S.K."/>
            <person name="Zeng Q."/>
            <person name="Koehrsen M."/>
            <person name="Haas B."/>
            <person name="Borodovsky M."/>
            <person name="Guigo R."/>
            <person name="Alvarado L."/>
            <person name="Berlin A."/>
            <person name="Bochicchio J."/>
            <person name="Borenstein D."/>
            <person name="Chapman S."/>
            <person name="Chen Z."/>
            <person name="Freedman E."/>
            <person name="Gellesch M."/>
            <person name="Goldberg J."/>
            <person name="Griggs A."/>
            <person name="Gujja S."/>
            <person name="Heilman E."/>
            <person name="Heiman D."/>
            <person name="Hepburn T."/>
            <person name="Howarth C."/>
            <person name="Jen D."/>
            <person name="Larson L."/>
            <person name="Mehta T."/>
            <person name="Park D."/>
            <person name="Pearson M."/>
            <person name="Roberts A."/>
            <person name="Saif S."/>
            <person name="Shenoy N."/>
            <person name="Sisk P."/>
            <person name="Stolte C."/>
            <person name="Sykes S."/>
            <person name="Thomson T."/>
            <person name="Walk T."/>
            <person name="White J."/>
            <person name="Yandava C."/>
            <person name="Burger G."/>
            <person name="Gray M.W."/>
            <person name="Holland P.W.H."/>
            <person name="King N."/>
            <person name="Lang F.B.F."/>
            <person name="Roger A.J."/>
            <person name="Ruiz-Trillo I."/>
            <person name="Lander E."/>
            <person name="Nusbaum C."/>
        </authorList>
    </citation>
    <scope>NUCLEOTIDE SEQUENCE [LARGE SCALE GENOMIC DNA]</scope>
    <source>
        <strain evidence="8 9">ATCC 50062</strain>
    </source>
</reference>
<keyword evidence="6" id="KW-0342">GTP-binding</keyword>
<name>A0A0L0DFC5_THETB</name>
<dbReference type="FunFam" id="3.40.50.300:FF:000343">
    <property type="entry name" value="Ras family gtpase"/>
    <property type="match status" value="1"/>
</dbReference>
<dbReference type="GeneID" id="25565102"/>
<dbReference type="EMBL" id="GL349459">
    <property type="protein sequence ID" value="KNC50013.1"/>
    <property type="molecule type" value="Genomic_DNA"/>
</dbReference>
<evidence type="ECO:0000256" key="6">
    <source>
        <dbReference type="ARBA" id="ARBA00023134"/>
    </source>
</evidence>
<dbReference type="PROSITE" id="PS51419">
    <property type="entry name" value="RAB"/>
    <property type="match status" value="1"/>
</dbReference>
<dbReference type="InterPro" id="IPR005225">
    <property type="entry name" value="Small_GTP-bd"/>
</dbReference>
<dbReference type="InterPro" id="IPR001806">
    <property type="entry name" value="Small_GTPase"/>
</dbReference>
<evidence type="ECO:0000256" key="4">
    <source>
        <dbReference type="ARBA" id="ARBA00022741"/>
    </source>
</evidence>
<dbReference type="NCBIfam" id="TIGR00231">
    <property type="entry name" value="small_GTP"/>
    <property type="match status" value="1"/>
</dbReference>
<evidence type="ECO:0000256" key="1">
    <source>
        <dbReference type="ARBA" id="ARBA00004236"/>
    </source>
</evidence>
<organism evidence="8 9">
    <name type="scientific">Thecamonas trahens ATCC 50062</name>
    <dbReference type="NCBI Taxonomy" id="461836"/>
    <lineage>
        <taxon>Eukaryota</taxon>
        <taxon>Apusozoa</taxon>
        <taxon>Apusomonadida</taxon>
        <taxon>Apusomonadidae</taxon>
        <taxon>Thecamonas</taxon>
    </lineage>
</organism>
<dbReference type="InterPro" id="IPR020849">
    <property type="entry name" value="Small_GTPase_Ras-type"/>
</dbReference>
<evidence type="ECO:0000256" key="7">
    <source>
        <dbReference type="ARBA" id="ARBA00023136"/>
    </source>
</evidence>
<dbReference type="CDD" id="cd00876">
    <property type="entry name" value="Ras"/>
    <property type="match status" value="1"/>
</dbReference>
<dbReference type="SMART" id="SM00173">
    <property type="entry name" value="RAS"/>
    <property type="match status" value="1"/>
</dbReference>
<dbReference type="PROSITE" id="PS51421">
    <property type="entry name" value="RAS"/>
    <property type="match status" value="1"/>
</dbReference>
<dbReference type="Gene3D" id="3.40.50.300">
    <property type="entry name" value="P-loop containing nucleotide triphosphate hydrolases"/>
    <property type="match status" value="1"/>
</dbReference>
<dbReference type="InterPro" id="IPR027417">
    <property type="entry name" value="P-loop_NTPase"/>
</dbReference>
<dbReference type="STRING" id="461836.A0A0L0DFC5"/>
<dbReference type="PRINTS" id="PR00449">
    <property type="entry name" value="RASTRNSFRMNG"/>
</dbReference>
<protein>
    <recommendedName>
        <fullName evidence="2">small monomeric GTPase</fullName>
        <ecNumber evidence="2">3.6.5.2</ecNumber>
    </recommendedName>
</protein>
<dbReference type="GO" id="GO:0005525">
    <property type="term" value="F:GTP binding"/>
    <property type="evidence" value="ECO:0007669"/>
    <property type="project" value="UniProtKB-KW"/>
</dbReference>
<keyword evidence="9" id="KW-1185">Reference proteome</keyword>
<proteinExistence type="predicted"/>
<dbReference type="EC" id="3.6.5.2" evidence="2"/>
<dbReference type="GO" id="GO:0003925">
    <property type="term" value="F:G protein activity"/>
    <property type="evidence" value="ECO:0007669"/>
    <property type="project" value="UniProtKB-EC"/>
</dbReference>
<accession>A0A0L0DFC5</accession>
<sequence length="189" mass="20656">MATEYHIVVLGSGGAGKSAITMRYLHNHFILQYDPTIEDSYRKQVVIDSDVCLLDILDTAGQEEFSALSSQWIRSGEGFIIAYTITDTKSLEEAREIQARTLRVKDADSVPTVIVGNKADLEDQRAVGTSEGADFAKSVGAAFFETSAKDDVNIHETFAALVRAMRDARAKAAGKDISKIKPKKRCAIL</sequence>
<dbReference type="GO" id="GO:0005886">
    <property type="term" value="C:plasma membrane"/>
    <property type="evidence" value="ECO:0007669"/>
    <property type="project" value="UniProtKB-SubCell"/>
</dbReference>
<evidence type="ECO:0000256" key="3">
    <source>
        <dbReference type="ARBA" id="ARBA00022475"/>
    </source>
</evidence>
<evidence type="ECO:0000313" key="8">
    <source>
        <dbReference type="EMBL" id="KNC50013.1"/>
    </source>
</evidence>
<dbReference type="PANTHER" id="PTHR24070">
    <property type="entry name" value="RAS, DI-RAS, AND RHEB FAMILY MEMBERS OF SMALL GTPASE SUPERFAMILY"/>
    <property type="match status" value="1"/>
</dbReference>